<gene>
    <name evidence="1" type="ORF">QUV96_06140</name>
</gene>
<accession>A0ABT7UC76</accession>
<dbReference type="EMBL" id="JAUDCG010000022">
    <property type="protein sequence ID" value="MDM8157219.1"/>
    <property type="molecule type" value="Genomic_DNA"/>
</dbReference>
<proteinExistence type="predicted"/>
<dbReference type="Proteomes" id="UP001529340">
    <property type="component" value="Unassembled WGS sequence"/>
</dbReference>
<evidence type="ECO:0000313" key="1">
    <source>
        <dbReference type="EMBL" id="MDM8157219.1"/>
    </source>
</evidence>
<name>A0ABT7UC76_9FIRM</name>
<reference evidence="1 2" key="2">
    <citation type="submission" date="2023-06" db="EMBL/GenBank/DDBJ databases">
        <title>Identification and characterization of horizontal gene transfer across gut microbiota members of farm animals based on homology search.</title>
        <authorList>
            <person name="Schwarzerova J."/>
            <person name="Nykrynova M."/>
            <person name="Jureckova K."/>
            <person name="Cejkova D."/>
            <person name="Rychlik I."/>
        </authorList>
    </citation>
    <scope>NUCLEOTIDE SEQUENCE [LARGE SCALE GENOMIC DNA]</scope>
    <source>
        <strain evidence="1 2">ET39</strain>
    </source>
</reference>
<evidence type="ECO:0000313" key="2">
    <source>
        <dbReference type="Proteomes" id="UP001529340"/>
    </source>
</evidence>
<dbReference type="RefSeq" id="WP_289607682.1">
    <property type="nucleotide sequence ID" value="NZ_JAUDCG010000022.1"/>
</dbReference>
<keyword evidence="2" id="KW-1185">Reference proteome</keyword>
<dbReference type="Gene3D" id="3.20.80.10">
    <property type="entry name" value="Regulatory factor, effector binding domain"/>
    <property type="match status" value="1"/>
</dbReference>
<reference evidence="2" key="1">
    <citation type="submission" date="2023-06" db="EMBL/GenBank/DDBJ databases">
        <title>Identification and characterization of horizontal gene transfer across gut microbiota members of farm animals based on homology search.</title>
        <authorList>
            <person name="Zeman M."/>
            <person name="Kubasova T."/>
            <person name="Jahodarova E."/>
            <person name="Nykrynova M."/>
            <person name="Rychlik I."/>
        </authorList>
    </citation>
    <scope>NUCLEOTIDE SEQUENCE [LARGE SCALE GENOMIC DNA]</scope>
    <source>
        <strain evidence="2">ET39</strain>
    </source>
</reference>
<evidence type="ECO:0008006" key="3">
    <source>
        <dbReference type="Google" id="ProtNLM"/>
    </source>
</evidence>
<organism evidence="1 2">
    <name type="scientific">Amedibacillus dolichus</name>
    <dbReference type="NCBI Taxonomy" id="31971"/>
    <lineage>
        <taxon>Bacteria</taxon>
        <taxon>Bacillati</taxon>
        <taxon>Bacillota</taxon>
        <taxon>Erysipelotrichia</taxon>
        <taxon>Erysipelotrichales</taxon>
        <taxon>Erysipelotrichaceae</taxon>
        <taxon>Amedibacillus</taxon>
    </lineage>
</organism>
<comment type="caution">
    <text evidence="1">The sequence shown here is derived from an EMBL/GenBank/DDBJ whole genome shotgun (WGS) entry which is preliminary data.</text>
</comment>
<protein>
    <recommendedName>
        <fullName evidence="3">ASCH domain-containing protein</fullName>
    </recommendedName>
</protein>
<sequence>MFEAEQLTEPILLCGVELPASEATMFEDLQVLSRAYAKEKPQIRYQKKPVYTMVATSSRRLFMGDVVEKKNPGRKHLQIRKGQWVVKVAIPYRMQAALPAKVARLRKQFYQDWLPDQPYTSASWQDLEVYHYRQRYFRKSVKMVMELWFCLEPKVKE</sequence>
<dbReference type="InterPro" id="IPR011256">
    <property type="entry name" value="Reg_factor_effector_dom_sf"/>
</dbReference>